<dbReference type="FunFam" id="1.10.630.10:FF:000018">
    <property type="entry name" value="Cytochrome P450 monooxygenase"/>
    <property type="match status" value="1"/>
</dbReference>
<dbReference type="PANTHER" id="PTHR46696">
    <property type="entry name" value="P450, PUTATIVE (EUROFUNG)-RELATED"/>
    <property type="match status" value="1"/>
</dbReference>
<sequence length="423" mass="46777">MLPADASPTAGSPPPDVMAAAAGLMSPEHIADPYPTYARLRELDPVLFLPPLNAWLVTRFDDVKAVFKDDRLGVAFEQYQINRQGPGVTGEDYFRVGSHLLVCNDPPVHTRLRRVFRQPFTPARVQDLATVVERLCLDQLELLRPQGRADVSADFAALIPLATIGALLDVPLADQPQIGRWVYDFAPVLEVSPMDAGTLERVNAAAAGLEGYFKELVAERRAKPGEDFISAVVQANDADESPMSEAELVNNISLLYFAGQDTQKYMFTNIVAALDAQPDAYARLLEDPSRVPDAMRELYRFDSAGQFMGRTAIEDVELDGRTIKTGQTVMVCMAAANRDPSKFPEPDVLRFDREARTDMDAHITFGAGRHRCLGMHLAQLQLPIMLRTFIDVLGRVTVDREAAVRHPSIATRGFDELPVTWFA</sequence>
<dbReference type="InterPro" id="IPR001128">
    <property type="entry name" value="Cyt_P450"/>
</dbReference>
<dbReference type="InterPro" id="IPR017972">
    <property type="entry name" value="Cyt_P450_CS"/>
</dbReference>
<keyword evidence="4 7" id="KW-0560">Oxidoreductase</keyword>
<evidence type="ECO:0000256" key="1">
    <source>
        <dbReference type="ARBA" id="ARBA00010617"/>
    </source>
</evidence>
<dbReference type="InterPro" id="IPR036396">
    <property type="entry name" value="Cyt_P450_sf"/>
</dbReference>
<evidence type="ECO:0000256" key="3">
    <source>
        <dbReference type="ARBA" id="ARBA00022723"/>
    </source>
</evidence>
<comment type="similarity">
    <text evidence="1 7">Belongs to the cytochrome P450 family.</text>
</comment>
<dbReference type="SUPFAM" id="SSF48264">
    <property type="entry name" value="Cytochrome P450"/>
    <property type="match status" value="1"/>
</dbReference>
<dbReference type="PANTHER" id="PTHR46696:SF1">
    <property type="entry name" value="CYTOCHROME P450 YJIB-RELATED"/>
    <property type="match status" value="1"/>
</dbReference>
<dbReference type="AlphaFoldDB" id="A0AAU7APC6"/>
<dbReference type="EMBL" id="CP114014">
    <property type="protein sequence ID" value="XAY03543.1"/>
    <property type="molecule type" value="Genomic_DNA"/>
</dbReference>
<keyword evidence="3 7" id="KW-0479">Metal-binding</keyword>
<proteinExistence type="inferred from homology"/>
<dbReference type="EC" id="1.14.15.33" evidence="8"/>
<evidence type="ECO:0000313" key="8">
    <source>
        <dbReference type="EMBL" id="XAY03543.1"/>
    </source>
</evidence>
<dbReference type="PRINTS" id="PR00359">
    <property type="entry name" value="BP450"/>
</dbReference>
<evidence type="ECO:0000256" key="2">
    <source>
        <dbReference type="ARBA" id="ARBA00022617"/>
    </source>
</evidence>
<accession>A0AAU7APC6</accession>
<evidence type="ECO:0000256" key="4">
    <source>
        <dbReference type="ARBA" id="ARBA00023002"/>
    </source>
</evidence>
<keyword evidence="5 7" id="KW-0408">Iron</keyword>
<dbReference type="PROSITE" id="PS00086">
    <property type="entry name" value="CYTOCHROME_P450"/>
    <property type="match status" value="1"/>
</dbReference>
<organism evidence="8">
    <name type="scientific">Paraconexibacter sp. AEG42_29</name>
    <dbReference type="NCBI Taxonomy" id="2997339"/>
    <lineage>
        <taxon>Bacteria</taxon>
        <taxon>Bacillati</taxon>
        <taxon>Actinomycetota</taxon>
        <taxon>Thermoleophilia</taxon>
        <taxon>Solirubrobacterales</taxon>
        <taxon>Paraconexibacteraceae</taxon>
        <taxon>Paraconexibacter</taxon>
    </lineage>
</organism>
<gene>
    <name evidence="8" type="primary">pikC_1</name>
    <name evidence="8" type="ORF">DSM112329_00362</name>
</gene>
<dbReference type="Gene3D" id="1.10.630.10">
    <property type="entry name" value="Cytochrome P450"/>
    <property type="match status" value="1"/>
</dbReference>
<dbReference type="RefSeq" id="WP_354700099.1">
    <property type="nucleotide sequence ID" value="NZ_CP114014.1"/>
</dbReference>
<dbReference type="GO" id="GO:0004497">
    <property type="term" value="F:monooxygenase activity"/>
    <property type="evidence" value="ECO:0007669"/>
    <property type="project" value="UniProtKB-KW"/>
</dbReference>
<dbReference type="GO" id="GO:0020037">
    <property type="term" value="F:heme binding"/>
    <property type="evidence" value="ECO:0007669"/>
    <property type="project" value="InterPro"/>
</dbReference>
<protein>
    <submittedName>
        <fullName evidence="8">Cytochrome P450 monooxygenase PikC</fullName>
        <ecNumber evidence="8">1.14.15.33</ecNumber>
    </submittedName>
</protein>
<dbReference type="CDD" id="cd20625">
    <property type="entry name" value="CYP164-like"/>
    <property type="match status" value="1"/>
</dbReference>
<evidence type="ECO:0000256" key="7">
    <source>
        <dbReference type="RuleBase" id="RU000461"/>
    </source>
</evidence>
<evidence type="ECO:0000256" key="5">
    <source>
        <dbReference type="ARBA" id="ARBA00023004"/>
    </source>
</evidence>
<dbReference type="InterPro" id="IPR002397">
    <property type="entry name" value="Cyt_P450_B"/>
</dbReference>
<dbReference type="KEGG" id="parq:DSM112329_00362"/>
<evidence type="ECO:0000256" key="6">
    <source>
        <dbReference type="ARBA" id="ARBA00023033"/>
    </source>
</evidence>
<dbReference type="GO" id="GO:0005506">
    <property type="term" value="F:iron ion binding"/>
    <property type="evidence" value="ECO:0007669"/>
    <property type="project" value="InterPro"/>
</dbReference>
<dbReference type="GO" id="GO:0016705">
    <property type="term" value="F:oxidoreductase activity, acting on paired donors, with incorporation or reduction of molecular oxygen"/>
    <property type="evidence" value="ECO:0007669"/>
    <property type="project" value="InterPro"/>
</dbReference>
<reference evidence="8" key="1">
    <citation type="submission" date="2022-12" db="EMBL/GenBank/DDBJ databases">
        <title>Paraconexibacter alkalitolerans sp. nov. and Baekduia alba sp. nov., isolated from soil and emended description of the genera Paraconexibacter (Chun et al., 2020) and Baekduia (An et al., 2020).</title>
        <authorList>
            <person name="Vieira S."/>
            <person name="Huber K.J."/>
            <person name="Geppert A."/>
            <person name="Wolf J."/>
            <person name="Neumann-Schaal M."/>
            <person name="Muesken M."/>
            <person name="Overmann J."/>
        </authorList>
    </citation>
    <scope>NUCLEOTIDE SEQUENCE</scope>
    <source>
        <strain evidence="8">AEG42_29</strain>
    </source>
</reference>
<name>A0AAU7APC6_9ACTN</name>
<keyword evidence="6 7" id="KW-0503">Monooxygenase</keyword>
<keyword evidence="2 7" id="KW-0349">Heme</keyword>
<dbReference type="Pfam" id="PF00067">
    <property type="entry name" value="p450"/>
    <property type="match status" value="1"/>
</dbReference>